<proteinExistence type="predicted"/>
<keyword evidence="1" id="KW-0732">Signal</keyword>
<feature type="chain" id="PRO_5032404888" evidence="1">
    <location>
        <begin position="20"/>
        <end position="386"/>
    </location>
</feature>
<dbReference type="RefSeq" id="WP_194447350.1">
    <property type="nucleotide sequence ID" value="NZ_CP063849.1"/>
</dbReference>
<accession>A0A7S7NLD4</accession>
<evidence type="ECO:0000256" key="1">
    <source>
        <dbReference type="SAM" id="SignalP"/>
    </source>
</evidence>
<keyword evidence="3" id="KW-1185">Reference proteome</keyword>
<name>A0A7S7NLD4_PALFE</name>
<sequence>MFHGRLCLIALWAAYPLLAQLELDPESEQGRKAVVAFDSFWNDPQAGKLACTITHFNPALDYGLRIWTGFQVAISAAEFDGKPDRSSAVVFRVIPSEGPAKPKYLWLPFEVPGKYPEGADLRKLELRMGGGFYVGQGKYSVEWLMADGKGRRCKAAWKLTANFKAVSPTVPPGTVQALGNEIWPGFPALAPGTKASHATIFLHAAPVWPRRVVTKLSPWDRQILLSSLNSLLRDANFTSACVVVFDLERRNVIYREAVFDRRSMRRLIRQLAAVDLSTIDMATLKNGPSPKDFLEEMLRTEVKDPTQSDAFVFVGPTWRAGPKLPPIDPALREALPKTWFLAFTPPAYPSDGDSVTSLVKSAKGKVIPIYRPSDLADGIRSLNARQ</sequence>
<dbReference type="EMBL" id="CP063849">
    <property type="protein sequence ID" value="QOY85680.1"/>
    <property type="molecule type" value="Genomic_DNA"/>
</dbReference>
<organism evidence="2 3">
    <name type="scientific">Paludibaculum fermentans</name>
    <dbReference type="NCBI Taxonomy" id="1473598"/>
    <lineage>
        <taxon>Bacteria</taxon>
        <taxon>Pseudomonadati</taxon>
        <taxon>Acidobacteriota</taxon>
        <taxon>Terriglobia</taxon>
        <taxon>Bryobacterales</taxon>
        <taxon>Bryobacteraceae</taxon>
        <taxon>Paludibaculum</taxon>
    </lineage>
</organism>
<dbReference type="AlphaFoldDB" id="A0A7S7NLD4"/>
<evidence type="ECO:0000313" key="3">
    <source>
        <dbReference type="Proteomes" id="UP000593892"/>
    </source>
</evidence>
<feature type="signal peptide" evidence="1">
    <location>
        <begin position="1"/>
        <end position="19"/>
    </location>
</feature>
<protein>
    <submittedName>
        <fullName evidence="2">Uncharacterized protein</fullName>
    </submittedName>
</protein>
<dbReference type="KEGG" id="pfer:IRI77_23000"/>
<dbReference type="Proteomes" id="UP000593892">
    <property type="component" value="Chromosome"/>
</dbReference>
<gene>
    <name evidence="2" type="ORF">IRI77_23000</name>
</gene>
<evidence type="ECO:0000313" key="2">
    <source>
        <dbReference type="EMBL" id="QOY85680.1"/>
    </source>
</evidence>
<reference evidence="2 3" key="1">
    <citation type="submission" date="2020-10" db="EMBL/GenBank/DDBJ databases">
        <title>Complete genome sequence of Paludibaculum fermentans P105T, a facultatively anaerobic acidobacterium capable of dissimilatory Fe(III) reduction.</title>
        <authorList>
            <person name="Dedysh S.N."/>
            <person name="Beletsky A.V."/>
            <person name="Kulichevskaya I.S."/>
            <person name="Mardanov A.V."/>
            <person name="Ravin N.V."/>
        </authorList>
    </citation>
    <scope>NUCLEOTIDE SEQUENCE [LARGE SCALE GENOMIC DNA]</scope>
    <source>
        <strain evidence="2 3">P105</strain>
    </source>
</reference>